<evidence type="ECO:0000256" key="1">
    <source>
        <dbReference type="ARBA" id="ARBA00006739"/>
    </source>
</evidence>
<organism evidence="5 6">
    <name type="scientific">Paramylibacter ulvae</name>
    <dbReference type="NCBI Taxonomy" id="1651968"/>
    <lineage>
        <taxon>Bacteria</taxon>
        <taxon>Pseudomonadati</taxon>
        <taxon>Pseudomonadota</taxon>
        <taxon>Alphaproteobacteria</taxon>
        <taxon>Rhodobacterales</taxon>
        <taxon>Paracoccaceae</taxon>
        <taxon>Paramylibacter</taxon>
    </lineage>
</organism>
<keyword evidence="3 5" id="KW-0808">Transferase</keyword>
<sequence>MAEQRHNNAPPFSVLAVTHAGESDENLRRFFDSLRTQTLPANEIILVIDGPINDARKTLLAELSHALPMRQFETEKSSHGISLNFGLTKCQHDLVMRCDSDDNNLPRRFEILLQAFLANDVSVCSGPIEEFQSDGTRKIRALPAGRITHRNLYSFFRSPINHNNCCYSKSAVIAAGGYQGGRLEDYKLWINMLRQRHSFYNVDAILLHADAERLSYRRGGGDFLRAEIRMFMLNAPRFWGLGVIPSLAALLLRAPLRLSMSRPILAFFYQTILRQKV</sequence>
<dbReference type="InterPro" id="IPR050834">
    <property type="entry name" value="Glycosyltransf_2"/>
</dbReference>
<dbReference type="Gene3D" id="3.90.550.10">
    <property type="entry name" value="Spore Coat Polysaccharide Biosynthesis Protein SpsA, Chain A"/>
    <property type="match status" value="1"/>
</dbReference>
<evidence type="ECO:0000313" key="6">
    <source>
        <dbReference type="Proteomes" id="UP000634455"/>
    </source>
</evidence>
<proteinExistence type="inferred from homology"/>
<evidence type="ECO:0000256" key="2">
    <source>
        <dbReference type="ARBA" id="ARBA00022676"/>
    </source>
</evidence>
<dbReference type="RefSeq" id="WP_189639675.1">
    <property type="nucleotide sequence ID" value="NZ_BMZF01000002.1"/>
</dbReference>
<dbReference type="Pfam" id="PF00535">
    <property type="entry name" value="Glycos_transf_2"/>
    <property type="match status" value="1"/>
</dbReference>
<dbReference type="PANTHER" id="PTHR43685:SF5">
    <property type="entry name" value="GLYCOSYLTRANSFERASE EPSE-RELATED"/>
    <property type="match status" value="1"/>
</dbReference>
<comment type="caution">
    <text evidence="5">The sequence shown here is derived from an EMBL/GenBank/DDBJ whole genome shotgun (WGS) entry which is preliminary data.</text>
</comment>
<dbReference type="PANTHER" id="PTHR43685">
    <property type="entry name" value="GLYCOSYLTRANSFERASE"/>
    <property type="match status" value="1"/>
</dbReference>
<feature type="domain" description="Glycosyltransferase 2-like" evidence="4">
    <location>
        <begin position="24"/>
        <end position="162"/>
    </location>
</feature>
<protein>
    <submittedName>
        <fullName evidence="5">Glycosyl transferase</fullName>
    </submittedName>
</protein>
<accession>A0ABQ3CZ88</accession>
<comment type="similarity">
    <text evidence="1">Belongs to the glycosyltransferase 2 family.</text>
</comment>
<dbReference type="GO" id="GO:0016740">
    <property type="term" value="F:transferase activity"/>
    <property type="evidence" value="ECO:0007669"/>
    <property type="project" value="UniProtKB-KW"/>
</dbReference>
<dbReference type="InterPro" id="IPR029044">
    <property type="entry name" value="Nucleotide-diphossugar_trans"/>
</dbReference>
<name>A0ABQ3CZ88_9RHOB</name>
<evidence type="ECO:0000256" key="3">
    <source>
        <dbReference type="ARBA" id="ARBA00022679"/>
    </source>
</evidence>
<dbReference type="SUPFAM" id="SSF53448">
    <property type="entry name" value="Nucleotide-diphospho-sugar transferases"/>
    <property type="match status" value="1"/>
</dbReference>
<evidence type="ECO:0000259" key="4">
    <source>
        <dbReference type="Pfam" id="PF00535"/>
    </source>
</evidence>
<keyword evidence="6" id="KW-1185">Reference proteome</keyword>
<gene>
    <name evidence="5" type="ORF">GCM10008927_11890</name>
</gene>
<dbReference type="EMBL" id="BMZF01000002">
    <property type="protein sequence ID" value="GHA48434.1"/>
    <property type="molecule type" value="Genomic_DNA"/>
</dbReference>
<dbReference type="InterPro" id="IPR001173">
    <property type="entry name" value="Glyco_trans_2-like"/>
</dbReference>
<dbReference type="Proteomes" id="UP000634455">
    <property type="component" value="Unassembled WGS sequence"/>
</dbReference>
<reference evidence="6" key="1">
    <citation type="journal article" date="2019" name="Int. J. Syst. Evol. Microbiol.">
        <title>The Global Catalogue of Microorganisms (GCM) 10K type strain sequencing project: providing services to taxonomists for standard genome sequencing and annotation.</title>
        <authorList>
            <consortium name="The Broad Institute Genomics Platform"/>
            <consortium name="The Broad Institute Genome Sequencing Center for Infectious Disease"/>
            <person name="Wu L."/>
            <person name="Ma J."/>
        </authorList>
    </citation>
    <scope>NUCLEOTIDE SEQUENCE [LARGE SCALE GENOMIC DNA]</scope>
    <source>
        <strain evidence="6">KCTC 32465</strain>
    </source>
</reference>
<evidence type="ECO:0000313" key="5">
    <source>
        <dbReference type="EMBL" id="GHA48434.1"/>
    </source>
</evidence>
<keyword evidence="2" id="KW-0328">Glycosyltransferase</keyword>